<keyword evidence="1" id="KW-1133">Transmembrane helix</keyword>
<feature type="transmembrane region" description="Helical" evidence="1">
    <location>
        <begin position="27"/>
        <end position="51"/>
    </location>
</feature>
<reference evidence="2 3" key="1">
    <citation type="submission" date="2019-02" db="EMBL/GenBank/DDBJ databases">
        <title>Deep-cultivation of Planctomycetes and their phenomic and genomic characterization uncovers novel biology.</title>
        <authorList>
            <person name="Wiegand S."/>
            <person name="Jogler M."/>
            <person name="Boedeker C."/>
            <person name="Pinto D."/>
            <person name="Vollmers J."/>
            <person name="Rivas-Marin E."/>
            <person name="Kohn T."/>
            <person name="Peeters S.H."/>
            <person name="Heuer A."/>
            <person name="Rast P."/>
            <person name="Oberbeckmann S."/>
            <person name="Bunk B."/>
            <person name="Jeske O."/>
            <person name="Meyerdierks A."/>
            <person name="Storesund J.E."/>
            <person name="Kallscheuer N."/>
            <person name="Luecker S."/>
            <person name="Lage O.M."/>
            <person name="Pohl T."/>
            <person name="Merkel B.J."/>
            <person name="Hornburger P."/>
            <person name="Mueller R.-W."/>
            <person name="Bruemmer F."/>
            <person name="Labrenz M."/>
            <person name="Spormann A.M."/>
            <person name="Op Den Camp H."/>
            <person name="Overmann J."/>
            <person name="Amann R."/>
            <person name="Jetten M.S.M."/>
            <person name="Mascher T."/>
            <person name="Medema M.H."/>
            <person name="Devos D.P."/>
            <person name="Kaster A.-K."/>
            <person name="Ovreas L."/>
            <person name="Rohde M."/>
            <person name="Galperin M.Y."/>
            <person name="Jogler C."/>
        </authorList>
    </citation>
    <scope>NUCLEOTIDE SEQUENCE [LARGE SCALE GENOMIC DNA]</scope>
    <source>
        <strain evidence="2 3">Mal64</strain>
    </source>
</reference>
<dbReference type="InterPro" id="IPR021741">
    <property type="entry name" value="DUF3311"/>
</dbReference>
<evidence type="ECO:0000256" key="1">
    <source>
        <dbReference type="SAM" id="Phobius"/>
    </source>
</evidence>
<dbReference type="Pfam" id="PF11755">
    <property type="entry name" value="DUF3311"/>
    <property type="match status" value="1"/>
</dbReference>
<sequence length="79" mass="8669">MRMVVWGLVLLLLVLHQDIWFWNDGTLVFGFMPIALFFHACISIAASVTWFMATKFCWPTGVDDALAPTPPAGEKGGAA</sequence>
<gene>
    <name evidence="2" type="ORF">Mal64_29790</name>
</gene>
<evidence type="ECO:0008006" key="4">
    <source>
        <dbReference type="Google" id="ProtNLM"/>
    </source>
</evidence>
<name>A0A5C5ZJR3_9BACT</name>
<protein>
    <recommendedName>
        <fullName evidence="4">DUF3311 domain-containing protein</fullName>
    </recommendedName>
</protein>
<dbReference type="EMBL" id="SJPQ01000003">
    <property type="protein sequence ID" value="TWT87440.1"/>
    <property type="molecule type" value="Genomic_DNA"/>
</dbReference>
<accession>A0A5C5ZJR3</accession>
<keyword evidence="1" id="KW-0812">Transmembrane</keyword>
<keyword evidence="1" id="KW-0472">Membrane</keyword>
<keyword evidence="3" id="KW-1185">Reference proteome</keyword>
<organism evidence="2 3">
    <name type="scientific">Pseudobythopirellula maris</name>
    <dbReference type="NCBI Taxonomy" id="2527991"/>
    <lineage>
        <taxon>Bacteria</taxon>
        <taxon>Pseudomonadati</taxon>
        <taxon>Planctomycetota</taxon>
        <taxon>Planctomycetia</taxon>
        <taxon>Pirellulales</taxon>
        <taxon>Lacipirellulaceae</taxon>
        <taxon>Pseudobythopirellula</taxon>
    </lineage>
</organism>
<dbReference type="OrthoDB" id="283209at2"/>
<dbReference type="AlphaFoldDB" id="A0A5C5ZJR3"/>
<evidence type="ECO:0000313" key="3">
    <source>
        <dbReference type="Proteomes" id="UP000315440"/>
    </source>
</evidence>
<dbReference type="Proteomes" id="UP000315440">
    <property type="component" value="Unassembled WGS sequence"/>
</dbReference>
<proteinExistence type="predicted"/>
<evidence type="ECO:0000313" key="2">
    <source>
        <dbReference type="EMBL" id="TWT87440.1"/>
    </source>
</evidence>
<comment type="caution">
    <text evidence="2">The sequence shown here is derived from an EMBL/GenBank/DDBJ whole genome shotgun (WGS) entry which is preliminary data.</text>
</comment>